<dbReference type="OrthoDB" id="2387649at2759"/>
<proteinExistence type="predicted"/>
<keyword evidence="3" id="KW-1185">Reference proteome</keyword>
<reference evidence="2" key="1">
    <citation type="submission" date="2021-06" db="EMBL/GenBank/DDBJ databases">
        <authorList>
            <person name="Kallberg Y."/>
            <person name="Tangrot J."/>
            <person name="Rosling A."/>
        </authorList>
    </citation>
    <scope>NUCLEOTIDE SEQUENCE</scope>
    <source>
        <strain evidence="2">FL966</strain>
    </source>
</reference>
<evidence type="ECO:0000313" key="2">
    <source>
        <dbReference type="EMBL" id="CAG8655220.1"/>
    </source>
</evidence>
<dbReference type="Proteomes" id="UP000789759">
    <property type="component" value="Unassembled WGS sequence"/>
</dbReference>
<protein>
    <submittedName>
        <fullName evidence="2">24537_t:CDS:1</fullName>
    </submittedName>
</protein>
<sequence>MLEQLPNNLQVYYNQEIEDVRYNPDIISVNYNRNMIVKRLNTIKQIFNLMYQVFLEAKSILEAKELYLTWNQYIENNFQDNEFLKYQTNTAHYLAILFAEWINVNVQLGTNIDLLNDILESIVVSFIPKTDIQLNIPETKTPLSLLFSPFKIDLYLTQICEEQLAKKKDLTIENVLVNPSDLIYYKFKEKIISIVNYSIVILCDNRCTFNNHVITMCRRFAKDEKKVCILSKGTNKNIIYNTANLYANLEDGGTGYSVFFTNGFIKIAYTLNYQNYLSMQMMTQHLKTELTDAVKEFIKAKNKKINQSNFQEYLYIALYGSTKTLINEQKFKNIFINKLFLNNEKQESNNNENLLNDLNNNEQQLPNEENQNKKISKNQN</sequence>
<accession>A0A9N9DVS7</accession>
<name>A0A9N9DVS7_9GLOM</name>
<dbReference type="EMBL" id="CAJVQA010007341">
    <property type="protein sequence ID" value="CAG8655220.1"/>
    <property type="molecule type" value="Genomic_DNA"/>
</dbReference>
<gene>
    <name evidence="2" type="ORF">CPELLU_LOCUS9536</name>
</gene>
<evidence type="ECO:0000256" key="1">
    <source>
        <dbReference type="SAM" id="MobiDB-lite"/>
    </source>
</evidence>
<comment type="caution">
    <text evidence="2">The sequence shown here is derived from an EMBL/GenBank/DDBJ whole genome shotgun (WGS) entry which is preliminary data.</text>
</comment>
<organism evidence="2 3">
    <name type="scientific">Cetraspora pellucida</name>
    <dbReference type="NCBI Taxonomy" id="1433469"/>
    <lineage>
        <taxon>Eukaryota</taxon>
        <taxon>Fungi</taxon>
        <taxon>Fungi incertae sedis</taxon>
        <taxon>Mucoromycota</taxon>
        <taxon>Glomeromycotina</taxon>
        <taxon>Glomeromycetes</taxon>
        <taxon>Diversisporales</taxon>
        <taxon>Gigasporaceae</taxon>
        <taxon>Cetraspora</taxon>
    </lineage>
</organism>
<dbReference type="AlphaFoldDB" id="A0A9N9DVS7"/>
<evidence type="ECO:0000313" key="3">
    <source>
        <dbReference type="Proteomes" id="UP000789759"/>
    </source>
</evidence>
<feature type="compositionally biased region" description="Low complexity" evidence="1">
    <location>
        <begin position="350"/>
        <end position="369"/>
    </location>
</feature>
<feature type="region of interest" description="Disordered" evidence="1">
    <location>
        <begin position="350"/>
        <end position="380"/>
    </location>
</feature>